<keyword evidence="10 13" id="KW-0472">Membrane</keyword>
<evidence type="ECO:0000256" key="4">
    <source>
        <dbReference type="ARBA" id="ARBA00022519"/>
    </source>
</evidence>
<evidence type="ECO:0000256" key="1">
    <source>
        <dbReference type="ARBA" id="ARBA00004429"/>
    </source>
</evidence>
<dbReference type="PROSITE" id="PS00211">
    <property type="entry name" value="ABC_TRANSPORTER_1"/>
    <property type="match status" value="1"/>
</dbReference>
<dbReference type="GO" id="GO:0005886">
    <property type="term" value="C:plasma membrane"/>
    <property type="evidence" value="ECO:0007669"/>
    <property type="project" value="UniProtKB-SubCell"/>
</dbReference>
<keyword evidence="7" id="KW-0067">ATP-binding</keyword>
<dbReference type="EMBL" id="CP031222">
    <property type="protein sequence ID" value="AXI02719.1"/>
    <property type="molecule type" value="Genomic_DNA"/>
</dbReference>
<dbReference type="InterPro" id="IPR003838">
    <property type="entry name" value="ABC3_permease_C"/>
</dbReference>
<dbReference type="GO" id="GO:0022857">
    <property type="term" value="F:transmembrane transporter activity"/>
    <property type="evidence" value="ECO:0007669"/>
    <property type="project" value="TreeGrafter"/>
</dbReference>
<keyword evidence="4" id="KW-0997">Cell inner membrane</keyword>
<dbReference type="InterPro" id="IPR003593">
    <property type="entry name" value="AAA+_ATPase"/>
</dbReference>
<reference evidence="15 16" key="1">
    <citation type="submission" date="2018-07" db="EMBL/GenBank/DDBJ databases">
        <title>Genome sequencing of Moraxellaceae gen. HYN0046.</title>
        <authorList>
            <person name="Kim M."/>
            <person name="Yi H."/>
        </authorList>
    </citation>
    <scope>NUCLEOTIDE SEQUENCE [LARGE SCALE GENOMIC DNA]</scope>
    <source>
        <strain evidence="15 16">HYN0046</strain>
    </source>
</reference>
<dbReference type="PANTHER" id="PTHR30572:SF14">
    <property type="entry name" value="MACROLIDE EXPORT ATP-BINDING_PERMEASE PROTEIN MACB"/>
    <property type="match status" value="1"/>
</dbReference>
<feature type="domain" description="ABC transporter" evidence="14">
    <location>
        <begin position="23"/>
        <end position="261"/>
    </location>
</feature>
<keyword evidence="6" id="KW-0547">Nucleotide-binding</keyword>
<evidence type="ECO:0000256" key="6">
    <source>
        <dbReference type="ARBA" id="ARBA00022741"/>
    </source>
</evidence>
<keyword evidence="16" id="KW-1185">Reference proteome</keyword>
<dbReference type="GO" id="GO:0016887">
    <property type="term" value="F:ATP hydrolysis activity"/>
    <property type="evidence" value="ECO:0007669"/>
    <property type="project" value="InterPro"/>
</dbReference>
<dbReference type="InterPro" id="IPR025857">
    <property type="entry name" value="MacB_PCD"/>
</dbReference>
<name>A0A345P610_9GAMM</name>
<dbReference type="CDD" id="cd03255">
    <property type="entry name" value="ABC_MJ0796_LolCDE_FtsE"/>
    <property type="match status" value="1"/>
</dbReference>
<dbReference type="InterPro" id="IPR017911">
    <property type="entry name" value="MacB-like_ATP-bd"/>
</dbReference>
<proteinExistence type="inferred from homology"/>
<evidence type="ECO:0000256" key="5">
    <source>
        <dbReference type="ARBA" id="ARBA00022692"/>
    </source>
</evidence>
<dbReference type="PROSITE" id="PS50893">
    <property type="entry name" value="ABC_TRANSPORTER_2"/>
    <property type="match status" value="1"/>
</dbReference>
<dbReference type="GO" id="GO:0005524">
    <property type="term" value="F:ATP binding"/>
    <property type="evidence" value="ECO:0007669"/>
    <property type="project" value="UniProtKB-KW"/>
</dbReference>
<dbReference type="Gene3D" id="3.40.50.300">
    <property type="entry name" value="P-loop containing nucleotide triphosphate hydrolases"/>
    <property type="match status" value="1"/>
</dbReference>
<dbReference type="Pfam" id="PF12704">
    <property type="entry name" value="MacB_PCD"/>
    <property type="match status" value="1"/>
</dbReference>
<dbReference type="InterPro" id="IPR017871">
    <property type="entry name" value="ABC_transporter-like_CS"/>
</dbReference>
<comment type="similarity">
    <text evidence="11">Belongs to the ABC transporter superfamily. Macrolide exporter (TC 3.A.1.122) family.</text>
</comment>
<evidence type="ECO:0000313" key="16">
    <source>
        <dbReference type="Proteomes" id="UP000253940"/>
    </source>
</evidence>
<dbReference type="InterPro" id="IPR003439">
    <property type="entry name" value="ABC_transporter-like_ATP-bd"/>
</dbReference>
<evidence type="ECO:0000256" key="8">
    <source>
        <dbReference type="ARBA" id="ARBA00022967"/>
    </source>
</evidence>
<sequence>MNFPVLTTDNIEHVTNPKLKPLLQVTNLVREFPAGESVVRVLDDVNLSIYAGEMVAIIGQSGSGKSTLMNILGCLDRPSAGSYRVKSQETRSLEPDDLAQLRRLNFGFIFQRYHLLGDLSALGNVEVPAIYAGLSGQKRHERASMLLKRLGLEQRLHNRPSQLSGGQQQRVSIARALMNGGDVILADEPTGALDRHSGVEVMNILRELNSEGHTVIIVTHDPNIASQTGRIIEISDGRIISDRPNTPTPPLDQKKSLVRPSISDRSSFNALFGRLTEAFRMALLAMNAHRMRTFLTMLGIIIGIASVVSVVALGNGSQKQILSNISGLGTNTISIYSGKDFGDMQSSKIQTLRASDAAALADQPYIDSVSPIVNSAGTLRFRNVESKATINGVGESYFRVDGLTIAQGQSFDSNGVREQNQDVVIDPNTRKALFGAEGTPGSINPIGQVILLNNLPSRVIGVTAPQDSVFGKSDRLNVWLPYSTVMSRISGQGYLSGIVVRLKDSTPSSAAEAAITTLLTLRHGAEDTFTQSSDSIRTMIKKTTSTMTLLVSAIALISLMVGGIGVMNIMLVSVTERTQEIGVRMAVGARQSDILQQFLIEAVLVCLVGGLLGIGIALLVGAVFSHFAAGTLQMSFSTVSMVGACVSSSLIGIVFGFVPARNAARLDPVVALARE</sequence>
<evidence type="ECO:0000256" key="10">
    <source>
        <dbReference type="ARBA" id="ARBA00023136"/>
    </source>
</evidence>
<keyword evidence="2" id="KW-0813">Transport</keyword>
<dbReference type="GO" id="GO:1902495">
    <property type="term" value="C:transmembrane transporter complex"/>
    <property type="evidence" value="ECO:0007669"/>
    <property type="project" value="UniProtKB-ARBA"/>
</dbReference>
<dbReference type="Pfam" id="PF02687">
    <property type="entry name" value="FtsX"/>
    <property type="match status" value="1"/>
</dbReference>
<dbReference type="SUPFAM" id="SSF52540">
    <property type="entry name" value="P-loop containing nucleoside triphosphate hydrolases"/>
    <property type="match status" value="1"/>
</dbReference>
<evidence type="ECO:0000256" key="12">
    <source>
        <dbReference type="ARBA" id="ARBA00041199"/>
    </source>
</evidence>
<dbReference type="Proteomes" id="UP000253940">
    <property type="component" value="Chromosome"/>
</dbReference>
<keyword evidence="8" id="KW-1278">Translocase</keyword>
<evidence type="ECO:0000256" key="13">
    <source>
        <dbReference type="SAM" id="Phobius"/>
    </source>
</evidence>
<evidence type="ECO:0000256" key="9">
    <source>
        <dbReference type="ARBA" id="ARBA00022989"/>
    </source>
</evidence>
<evidence type="ECO:0000256" key="3">
    <source>
        <dbReference type="ARBA" id="ARBA00022475"/>
    </source>
</evidence>
<evidence type="ECO:0000259" key="14">
    <source>
        <dbReference type="PROSITE" id="PS50893"/>
    </source>
</evidence>
<organism evidence="15 16">
    <name type="scientific">Aquirhabdus parva</name>
    <dbReference type="NCBI Taxonomy" id="2283318"/>
    <lineage>
        <taxon>Bacteria</taxon>
        <taxon>Pseudomonadati</taxon>
        <taxon>Pseudomonadota</taxon>
        <taxon>Gammaproteobacteria</taxon>
        <taxon>Moraxellales</taxon>
        <taxon>Moraxellaceae</taxon>
        <taxon>Aquirhabdus</taxon>
    </lineage>
</organism>
<evidence type="ECO:0000256" key="2">
    <source>
        <dbReference type="ARBA" id="ARBA00022448"/>
    </source>
</evidence>
<dbReference type="InterPro" id="IPR027417">
    <property type="entry name" value="P-loop_NTPase"/>
</dbReference>
<evidence type="ECO:0000313" key="15">
    <source>
        <dbReference type="EMBL" id="AXI02719.1"/>
    </source>
</evidence>
<dbReference type="AlphaFoldDB" id="A0A345P610"/>
<protein>
    <recommendedName>
        <fullName evidence="12">Pyoverdine export ATP-binding/permease protein PvdT</fullName>
    </recommendedName>
</protein>
<dbReference type="RefSeq" id="WP_114898829.1">
    <property type="nucleotide sequence ID" value="NZ_CP031222.1"/>
</dbReference>
<dbReference type="OrthoDB" id="9770036at2"/>
<evidence type="ECO:0000256" key="7">
    <source>
        <dbReference type="ARBA" id="ARBA00022840"/>
    </source>
</evidence>
<feature type="transmembrane region" description="Helical" evidence="13">
    <location>
        <begin position="547"/>
        <end position="574"/>
    </location>
</feature>
<gene>
    <name evidence="15" type="primary">macB</name>
    <name evidence="15" type="ORF">HYN46_07655</name>
</gene>
<comment type="subcellular location">
    <subcellularLocation>
        <location evidence="1">Cell inner membrane</location>
        <topology evidence="1">Multi-pass membrane protein</topology>
    </subcellularLocation>
</comment>
<dbReference type="InterPro" id="IPR050250">
    <property type="entry name" value="Macrolide_Exporter_MacB"/>
</dbReference>
<keyword evidence="3" id="KW-1003">Cell membrane</keyword>
<dbReference type="KEGG" id="mbah:HYN46_07655"/>
<dbReference type="PANTHER" id="PTHR30572">
    <property type="entry name" value="MEMBRANE COMPONENT OF TRANSPORTER-RELATED"/>
    <property type="match status" value="1"/>
</dbReference>
<keyword evidence="5 13" id="KW-0812">Transmembrane</keyword>
<dbReference type="SMART" id="SM00382">
    <property type="entry name" value="AAA"/>
    <property type="match status" value="1"/>
</dbReference>
<dbReference type="FunFam" id="3.40.50.300:FF:000032">
    <property type="entry name" value="Export ABC transporter ATP-binding protein"/>
    <property type="match status" value="1"/>
</dbReference>
<feature type="transmembrane region" description="Helical" evidence="13">
    <location>
        <begin position="294"/>
        <end position="314"/>
    </location>
</feature>
<dbReference type="Pfam" id="PF00005">
    <property type="entry name" value="ABC_tran"/>
    <property type="match status" value="1"/>
</dbReference>
<accession>A0A345P610</accession>
<feature type="transmembrane region" description="Helical" evidence="13">
    <location>
        <begin position="594"/>
        <end position="624"/>
    </location>
</feature>
<feature type="transmembrane region" description="Helical" evidence="13">
    <location>
        <begin position="636"/>
        <end position="658"/>
    </location>
</feature>
<keyword evidence="9 13" id="KW-1133">Transmembrane helix</keyword>
<evidence type="ECO:0000256" key="11">
    <source>
        <dbReference type="ARBA" id="ARBA00038388"/>
    </source>
</evidence>